<dbReference type="InterPro" id="IPR005467">
    <property type="entry name" value="His_kinase_dom"/>
</dbReference>
<keyword evidence="5" id="KW-0418">Kinase</keyword>
<gene>
    <name evidence="12" type="ORF">HF203_02210</name>
</gene>
<dbReference type="PROSITE" id="PS50110">
    <property type="entry name" value="RESPONSE_REGULATORY"/>
    <property type="match status" value="1"/>
</dbReference>
<dbReference type="SMART" id="SM00387">
    <property type="entry name" value="HATPase_c"/>
    <property type="match status" value="1"/>
</dbReference>
<keyword evidence="3 6" id="KW-0597">Phosphoprotein</keyword>
<dbReference type="NCBIfam" id="TIGR00229">
    <property type="entry name" value="sensory_box"/>
    <property type="match status" value="2"/>
</dbReference>
<dbReference type="Gene3D" id="3.30.565.10">
    <property type="entry name" value="Histidine kinase-like ATPase, C-terminal domain"/>
    <property type="match status" value="1"/>
</dbReference>
<evidence type="ECO:0000259" key="9">
    <source>
        <dbReference type="PROSITE" id="PS50110"/>
    </source>
</evidence>
<dbReference type="CDD" id="cd00075">
    <property type="entry name" value="HATPase"/>
    <property type="match status" value="1"/>
</dbReference>
<dbReference type="SUPFAM" id="SSF47384">
    <property type="entry name" value="Homodimeric domain of signal transducing histidine kinase"/>
    <property type="match status" value="1"/>
</dbReference>
<dbReference type="SMART" id="SM00448">
    <property type="entry name" value="REC"/>
    <property type="match status" value="1"/>
</dbReference>
<feature type="domain" description="Histidine kinase" evidence="8">
    <location>
        <begin position="373"/>
        <end position="591"/>
    </location>
</feature>
<proteinExistence type="predicted"/>
<dbReference type="EMBL" id="JAAXKX010000002">
    <property type="protein sequence ID" value="NKN32038.1"/>
    <property type="molecule type" value="Genomic_DNA"/>
</dbReference>
<comment type="catalytic activity">
    <reaction evidence="1">
        <text>ATP + protein L-histidine = ADP + protein N-phospho-L-histidine.</text>
        <dbReference type="EC" id="2.7.13.3"/>
    </reaction>
</comment>
<dbReference type="PANTHER" id="PTHR43047">
    <property type="entry name" value="TWO-COMPONENT HISTIDINE PROTEIN KINASE"/>
    <property type="match status" value="1"/>
</dbReference>
<dbReference type="PROSITE" id="PS50112">
    <property type="entry name" value="PAS"/>
    <property type="match status" value="1"/>
</dbReference>
<evidence type="ECO:0000256" key="1">
    <source>
        <dbReference type="ARBA" id="ARBA00000085"/>
    </source>
</evidence>
<keyword evidence="13" id="KW-1185">Reference proteome</keyword>
<dbReference type="InterPro" id="IPR036097">
    <property type="entry name" value="HisK_dim/P_sf"/>
</dbReference>
<dbReference type="SUPFAM" id="SSF55785">
    <property type="entry name" value="PYP-like sensor domain (PAS domain)"/>
    <property type="match status" value="3"/>
</dbReference>
<feature type="domain" description="Response regulatory" evidence="9">
    <location>
        <begin position="610"/>
        <end position="727"/>
    </location>
</feature>
<feature type="modified residue" description="4-aspartylphosphate" evidence="6">
    <location>
        <position position="659"/>
    </location>
</feature>
<dbReference type="Gene3D" id="1.10.287.130">
    <property type="match status" value="1"/>
</dbReference>
<evidence type="ECO:0000256" key="4">
    <source>
        <dbReference type="ARBA" id="ARBA00022679"/>
    </source>
</evidence>
<evidence type="ECO:0000313" key="12">
    <source>
        <dbReference type="EMBL" id="NKN32038.1"/>
    </source>
</evidence>
<evidence type="ECO:0000259" key="10">
    <source>
        <dbReference type="PROSITE" id="PS50112"/>
    </source>
</evidence>
<dbReference type="InterPro" id="IPR000700">
    <property type="entry name" value="PAS-assoc_C"/>
</dbReference>
<dbReference type="CDD" id="cd00130">
    <property type="entry name" value="PAS"/>
    <property type="match status" value="2"/>
</dbReference>
<dbReference type="PRINTS" id="PR00344">
    <property type="entry name" value="BCTRLSENSOR"/>
</dbReference>
<dbReference type="InterPro" id="IPR001789">
    <property type="entry name" value="Sig_transdc_resp-reg_receiver"/>
</dbReference>
<dbReference type="Proteomes" id="UP000740754">
    <property type="component" value="Unassembled WGS sequence"/>
</dbReference>
<feature type="domain" description="PAS" evidence="10">
    <location>
        <begin position="237"/>
        <end position="307"/>
    </location>
</feature>
<dbReference type="InterPro" id="IPR013655">
    <property type="entry name" value="PAS_fold_3"/>
</dbReference>
<dbReference type="RefSeq" id="WP_168666164.1">
    <property type="nucleotide sequence ID" value="NZ_JAAXKX010000002.1"/>
</dbReference>
<dbReference type="Pfam" id="PF02518">
    <property type="entry name" value="HATPase_c"/>
    <property type="match status" value="1"/>
</dbReference>
<keyword evidence="4" id="KW-0808">Transferase</keyword>
<dbReference type="SUPFAM" id="SSF52172">
    <property type="entry name" value="CheY-like"/>
    <property type="match status" value="1"/>
</dbReference>
<dbReference type="InterPro" id="IPR000014">
    <property type="entry name" value="PAS"/>
</dbReference>
<organism evidence="12 13">
    <name type="scientific">Marichromatium bheemlicum</name>
    <dbReference type="NCBI Taxonomy" id="365339"/>
    <lineage>
        <taxon>Bacteria</taxon>
        <taxon>Pseudomonadati</taxon>
        <taxon>Pseudomonadota</taxon>
        <taxon>Gammaproteobacteria</taxon>
        <taxon>Chromatiales</taxon>
        <taxon>Chromatiaceae</taxon>
        <taxon>Marichromatium</taxon>
    </lineage>
</organism>
<dbReference type="Gene3D" id="3.40.50.2300">
    <property type="match status" value="1"/>
</dbReference>
<dbReference type="EC" id="2.7.13.3" evidence="2"/>
<dbReference type="Pfam" id="PF00072">
    <property type="entry name" value="Response_reg"/>
    <property type="match status" value="1"/>
</dbReference>
<dbReference type="InterPro" id="IPR036890">
    <property type="entry name" value="HATPase_C_sf"/>
</dbReference>
<evidence type="ECO:0000256" key="3">
    <source>
        <dbReference type="ARBA" id="ARBA00022553"/>
    </source>
</evidence>
<accession>A0ABX1I3F6</accession>
<evidence type="ECO:0000256" key="2">
    <source>
        <dbReference type="ARBA" id="ARBA00012438"/>
    </source>
</evidence>
<dbReference type="PROSITE" id="PS50109">
    <property type="entry name" value="HIS_KIN"/>
    <property type="match status" value="1"/>
</dbReference>
<name>A0ABX1I3F6_9GAMM</name>
<dbReference type="PANTHER" id="PTHR43047:SF72">
    <property type="entry name" value="OSMOSENSING HISTIDINE PROTEIN KINASE SLN1"/>
    <property type="match status" value="1"/>
</dbReference>
<dbReference type="InterPro" id="IPR013656">
    <property type="entry name" value="PAS_4"/>
</dbReference>
<dbReference type="Gene3D" id="3.30.450.20">
    <property type="entry name" value="PAS domain"/>
    <property type="match status" value="3"/>
</dbReference>
<dbReference type="InterPro" id="IPR003594">
    <property type="entry name" value="HATPase_dom"/>
</dbReference>
<dbReference type="Pfam" id="PF08448">
    <property type="entry name" value="PAS_4"/>
    <property type="match status" value="1"/>
</dbReference>
<dbReference type="CDD" id="cd00082">
    <property type="entry name" value="HisKA"/>
    <property type="match status" value="1"/>
</dbReference>
<evidence type="ECO:0000256" key="5">
    <source>
        <dbReference type="ARBA" id="ARBA00022777"/>
    </source>
</evidence>
<dbReference type="InterPro" id="IPR001610">
    <property type="entry name" value="PAC"/>
</dbReference>
<evidence type="ECO:0000313" key="13">
    <source>
        <dbReference type="Proteomes" id="UP000740754"/>
    </source>
</evidence>
<dbReference type="InterPro" id="IPR035965">
    <property type="entry name" value="PAS-like_dom_sf"/>
</dbReference>
<dbReference type="SUPFAM" id="SSF55874">
    <property type="entry name" value="ATPase domain of HSP90 chaperone/DNA topoisomerase II/histidine kinase"/>
    <property type="match status" value="1"/>
</dbReference>
<dbReference type="SMART" id="SM00086">
    <property type="entry name" value="PAC"/>
    <property type="match status" value="1"/>
</dbReference>
<sequence length="738" mass="81097">MSAVCMRYDPFGAELLGLAAGECEEPRARFLERIHPGDRSLLLNAIASRTAQRPAYRVRYRVDRSEAEAQVFEEHAVVRFTAAGVPHVLQGVITDISRERAHDQALLDQLTEFEAIYDCAPVGLCVLDQGLRFRRINRRMAEMNGVPVAAHIGRSLPEVLPALAPQLVALARHVLAGGGAVRDHELHGETPATPGVRRHWRTSWLPLNTARGEVWGVSVVVHEITAQRRTERRLADSESRFRSMAETVPDILFIAAPDGAVVDFNQRFTEVTGIAYAQALGEGWRAAVYPDDREVVARTWARALREHREFLLRYRLCCATGGYRWFEARARPICGSSGELLHWFGSVSEIDELVRARERLEQLDRQKNDFLAVLGHELRNPMAPVRNAIELMQALAPAEPRLREAITVVDRQARHMERLLDDLLDVSRVIRGKLHLERAVHPVGEVVEHALDGARALFESRQQRFTLELSDSVAYIDCDLSRLAQVLVNLLTNAAKYTPEGGEIRLSVEPAPDVVALRVTDNGEGFAPELSDGLFEPFIQGGRGHERPASGLGLGLAIAARLAELHQGRIEAHSAGRGCGAEFVLWLPRVWPAHASPPAPAAPARLRGVPVLVVDDDVDMLSSMARLLEWMGHPVQVAHSGHEALAVVAGFTPRLALLDIGMEGMDGLETARALRAYQPDPERLLLVAVSGYGAETLGEALAASGFDLHLTKPVGRARLEALLQRVVAQSPDSGPGLA</sequence>
<comment type="caution">
    <text evidence="12">The sequence shown here is derived from an EMBL/GenBank/DDBJ whole genome shotgun (WGS) entry which is preliminary data.</text>
</comment>
<dbReference type="InterPro" id="IPR003661">
    <property type="entry name" value="HisK_dim/P_dom"/>
</dbReference>
<dbReference type="Pfam" id="PF00512">
    <property type="entry name" value="HisKA"/>
    <property type="match status" value="1"/>
</dbReference>
<evidence type="ECO:0000256" key="7">
    <source>
        <dbReference type="SAM" id="Coils"/>
    </source>
</evidence>
<keyword evidence="7" id="KW-0175">Coiled coil</keyword>
<dbReference type="SMART" id="SM00091">
    <property type="entry name" value="PAS"/>
    <property type="match status" value="2"/>
</dbReference>
<reference evidence="12 13" key="1">
    <citation type="submission" date="2020-04" db="EMBL/GenBank/DDBJ databases">
        <title>Draft Whole-Genome sequence of Marichromatium bheemlicum DSM 18632, type strain.</title>
        <authorList>
            <person name="Kyndt J.A."/>
            <person name="Meyer T.E."/>
        </authorList>
    </citation>
    <scope>NUCLEOTIDE SEQUENCE [LARGE SCALE GENOMIC DNA]</scope>
    <source>
        <strain evidence="12 13">DSM 18632</strain>
    </source>
</reference>
<dbReference type="SMART" id="SM00388">
    <property type="entry name" value="HisKA"/>
    <property type="match status" value="1"/>
</dbReference>
<feature type="coiled-coil region" evidence="7">
    <location>
        <begin position="346"/>
        <end position="373"/>
    </location>
</feature>
<evidence type="ECO:0000259" key="8">
    <source>
        <dbReference type="PROSITE" id="PS50109"/>
    </source>
</evidence>
<evidence type="ECO:0000256" key="6">
    <source>
        <dbReference type="PROSITE-ProRule" id="PRU00169"/>
    </source>
</evidence>
<dbReference type="PROSITE" id="PS50113">
    <property type="entry name" value="PAC"/>
    <property type="match status" value="1"/>
</dbReference>
<feature type="domain" description="PAC" evidence="11">
    <location>
        <begin position="310"/>
        <end position="362"/>
    </location>
</feature>
<dbReference type="InterPro" id="IPR004358">
    <property type="entry name" value="Sig_transdc_His_kin-like_C"/>
</dbReference>
<dbReference type="InterPro" id="IPR011006">
    <property type="entry name" value="CheY-like_superfamily"/>
</dbReference>
<evidence type="ECO:0000259" key="11">
    <source>
        <dbReference type="PROSITE" id="PS50113"/>
    </source>
</evidence>
<protein>
    <recommendedName>
        <fullName evidence="2">histidine kinase</fullName>
        <ecNumber evidence="2">2.7.13.3</ecNumber>
    </recommendedName>
</protein>
<dbReference type="Pfam" id="PF08447">
    <property type="entry name" value="PAS_3"/>
    <property type="match status" value="1"/>
</dbReference>